<dbReference type="Proteomes" id="UP001056120">
    <property type="component" value="Linkage Group LG16"/>
</dbReference>
<dbReference type="EMBL" id="CM042033">
    <property type="protein sequence ID" value="KAI3773634.1"/>
    <property type="molecule type" value="Genomic_DNA"/>
</dbReference>
<sequence>MDQNQSILRGFIVFFLLLSPAKPEDQSVIQALVVFMDKLVPGPMQNILGWGWNTSSDPCTSKWAGLTCDKDNIRVTKIVLDKLNLSGTLDLESVCKVSNLLVLSVNFNNITENIQQEISNCKRLAHLYLSGNKFSGHLPDSITDLPNVKRMFLSNNGFTGQLPDFSRTTGLLSFFAQNNRFTGQLPRFNYRQLDGFSVANNNFSGPIDDTGHFNASCFAGYVVLGLIFVILIGLLVLKKVKKGHEDVKMDTSMKNGSDSGKSSGSKSSRARS</sequence>
<reference evidence="1 2" key="2">
    <citation type="journal article" date="2022" name="Mol. Ecol. Resour.">
        <title>The genomes of chicory, endive, great burdock and yacon provide insights into Asteraceae paleo-polyploidization history and plant inulin production.</title>
        <authorList>
            <person name="Fan W."/>
            <person name="Wang S."/>
            <person name="Wang H."/>
            <person name="Wang A."/>
            <person name="Jiang F."/>
            <person name="Liu H."/>
            <person name="Zhao H."/>
            <person name="Xu D."/>
            <person name="Zhang Y."/>
        </authorList>
    </citation>
    <scope>NUCLEOTIDE SEQUENCE [LARGE SCALE GENOMIC DNA]</scope>
    <source>
        <strain evidence="2">cv. Yunnan</strain>
        <tissue evidence="1">Leaves</tissue>
    </source>
</reference>
<evidence type="ECO:0000313" key="2">
    <source>
        <dbReference type="Proteomes" id="UP001056120"/>
    </source>
</evidence>
<keyword evidence="2" id="KW-1185">Reference proteome</keyword>
<reference evidence="2" key="1">
    <citation type="journal article" date="2022" name="Mol. Ecol. Resour.">
        <title>The genomes of chicory, endive, great burdock and yacon provide insights into Asteraceae palaeo-polyploidization history and plant inulin production.</title>
        <authorList>
            <person name="Fan W."/>
            <person name="Wang S."/>
            <person name="Wang H."/>
            <person name="Wang A."/>
            <person name="Jiang F."/>
            <person name="Liu H."/>
            <person name="Zhao H."/>
            <person name="Xu D."/>
            <person name="Zhang Y."/>
        </authorList>
    </citation>
    <scope>NUCLEOTIDE SEQUENCE [LARGE SCALE GENOMIC DNA]</scope>
    <source>
        <strain evidence="2">cv. Yunnan</strain>
    </source>
</reference>
<comment type="caution">
    <text evidence="1">The sequence shown here is derived from an EMBL/GenBank/DDBJ whole genome shotgun (WGS) entry which is preliminary data.</text>
</comment>
<organism evidence="1 2">
    <name type="scientific">Smallanthus sonchifolius</name>
    <dbReference type="NCBI Taxonomy" id="185202"/>
    <lineage>
        <taxon>Eukaryota</taxon>
        <taxon>Viridiplantae</taxon>
        <taxon>Streptophyta</taxon>
        <taxon>Embryophyta</taxon>
        <taxon>Tracheophyta</taxon>
        <taxon>Spermatophyta</taxon>
        <taxon>Magnoliopsida</taxon>
        <taxon>eudicotyledons</taxon>
        <taxon>Gunneridae</taxon>
        <taxon>Pentapetalae</taxon>
        <taxon>asterids</taxon>
        <taxon>campanulids</taxon>
        <taxon>Asterales</taxon>
        <taxon>Asteraceae</taxon>
        <taxon>Asteroideae</taxon>
        <taxon>Heliantheae alliance</taxon>
        <taxon>Millerieae</taxon>
        <taxon>Smallanthus</taxon>
    </lineage>
</organism>
<accession>A0ACB9FQK5</accession>
<evidence type="ECO:0000313" key="1">
    <source>
        <dbReference type="EMBL" id="KAI3773634.1"/>
    </source>
</evidence>
<gene>
    <name evidence="1" type="ORF">L1987_48164</name>
</gene>
<proteinExistence type="predicted"/>
<name>A0ACB9FQK5_9ASTR</name>
<protein>
    <submittedName>
        <fullName evidence="1">Uncharacterized protein</fullName>
    </submittedName>
</protein>